<evidence type="ECO:0000313" key="2">
    <source>
        <dbReference type="Proteomes" id="UP000525078"/>
    </source>
</evidence>
<proteinExistence type="predicted"/>
<accession>A0A7J6FS08</accession>
<organism evidence="1 2">
    <name type="scientific">Cannabis sativa</name>
    <name type="common">Hemp</name>
    <name type="synonym">Marijuana</name>
    <dbReference type="NCBI Taxonomy" id="3483"/>
    <lineage>
        <taxon>Eukaryota</taxon>
        <taxon>Viridiplantae</taxon>
        <taxon>Streptophyta</taxon>
        <taxon>Embryophyta</taxon>
        <taxon>Tracheophyta</taxon>
        <taxon>Spermatophyta</taxon>
        <taxon>Magnoliopsida</taxon>
        <taxon>eudicotyledons</taxon>
        <taxon>Gunneridae</taxon>
        <taxon>Pentapetalae</taxon>
        <taxon>rosids</taxon>
        <taxon>fabids</taxon>
        <taxon>Rosales</taxon>
        <taxon>Cannabaceae</taxon>
        <taxon>Cannabis</taxon>
    </lineage>
</organism>
<comment type="caution">
    <text evidence="1">The sequence shown here is derived from an EMBL/GenBank/DDBJ whole genome shotgun (WGS) entry which is preliminary data.</text>
</comment>
<dbReference type="EMBL" id="JAATIP010000105">
    <property type="protein sequence ID" value="KAF4372579.1"/>
    <property type="molecule type" value="Genomic_DNA"/>
</dbReference>
<name>A0A7J6FS08_CANSA</name>
<protein>
    <submittedName>
        <fullName evidence="1">Uncharacterized protein</fullName>
    </submittedName>
</protein>
<sequence length="249" mass="27846">MDHQYAAMSLGEDDEGFLMYEDVSVDTVDFDDRWCLVGRFLTDRIELTYWVQIHGLIAGFRSETVLKDLGNYIGSYVKMDQNNFAGGWRDYLRIRAAPRRRSHTIGAKWLRPEMAGKQIGETSATPATSRSEVRIIPAQAGAEIMGGNRGVIDGDADILVHNFDLNGGGNKGDIIGKSAMGNNEEADMENQIVLEQKRRRVSMGINGELPQENMTMEHDMFDSQCVMRLFGAAGKEILVKIYGLNRSFV</sequence>
<dbReference type="AlphaFoldDB" id="A0A7J6FS08"/>
<evidence type="ECO:0000313" key="1">
    <source>
        <dbReference type="EMBL" id="KAF4372579.1"/>
    </source>
</evidence>
<dbReference type="Proteomes" id="UP000525078">
    <property type="component" value="Unassembled WGS sequence"/>
</dbReference>
<reference evidence="1 2" key="1">
    <citation type="journal article" date="2020" name="bioRxiv">
        <title>Sequence and annotation of 42 cannabis genomes reveals extensive copy number variation in cannabinoid synthesis and pathogen resistance genes.</title>
        <authorList>
            <person name="Mckernan K.J."/>
            <person name="Helbert Y."/>
            <person name="Kane L.T."/>
            <person name="Ebling H."/>
            <person name="Zhang L."/>
            <person name="Liu B."/>
            <person name="Eaton Z."/>
            <person name="Mclaughlin S."/>
            <person name="Kingan S."/>
            <person name="Baybayan P."/>
            <person name="Concepcion G."/>
            <person name="Jordan M."/>
            <person name="Riva A."/>
            <person name="Barbazuk W."/>
            <person name="Harkins T."/>
        </authorList>
    </citation>
    <scope>NUCLEOTIDE SEQUENCE [LARGE SCALE GENOMIC DNA]</scope>
    <source>
        <strain evidence="2">cv. Jamaican Lion 4</strain>
        <tissue evidence="1">Leaf</tissue>
    </source>
</reference>
<gene>
    <name evidence="1" type="ORF">F8388_027252</name>
</gene>